<evidence type="ECO:0000256" key="1">
    <source>
        <dbReference type="PIRSR" id="PIRSR000705-3"/>
    </source>
</evidence>
<feature type="binding site" evidence="1">
    <location>
        <begin position="10"/>
        <end position="18"/>
    </location>
    <ligand>
        <name>ATP</name>
        <dbReference type="ChEBI" id="CHEBI:30616"/>
    </ligand>
</feature>
<name>A0A537LC75_9BACT</name>
<accession>A0A537LC75</accession>
<dbReference type="AlphaFoldDB" id="A0A537LC75"/>
<dbReference type="GO" id="GO:0005524">
    <property type="term" value="F:ATP binding"/>
    <property type="evidence" value="ECO:0007669"/>
    <property type="project" value="UniProtKB-KW"/>
</dbReference>
<dbReference type="PANTHER" id="PTHR10513">
    <property type="entry name" value="DEOXYNUCLEOSIDE KINASE"/>
    <property type="match status" value="1"/>
</dbReference>
<dbReference type="InterPro" id="IPR031314">
    <property type="entry name" value="DNK_dom"/>
</dbReference>
<dbReference type="InterPro" id="IPR050566">
    <property type="entry name" value="Deoxyribonucleoside_kinase"/>
</dbReference>
<dbReference type="GO" id="GO:0005737">
    <property type="term" value="C:cytoplasm"/>
    <property type="evidence" value="ECO:0007669"/>
    <property type="project" value="TreeGrafter"/>
</dbReference>
<reference evidence="3 4" key="1">
    <citation type="journal article" date="2019" name="Nat. Microbiol.">
        <title>Mediterranean grassland soil C-N compound turnover is dependent on rainfall and depth, and is mediated by genomically divergent microorganisms.</title>
        <authorList>
            <person name="Diamond S."/>
            <person name="Andeer P.F."/>
            <person name="Li Z."/>
            <person name="Crits-Christoph A."/>
            <person name="Burstein D."/>
            <person name="Anantharaman K."/>
            <person name="Lane K.R."/>
            <person name="Thomas B.C."/>
            <person name="Pan C."/>
            <person name="Northen T.R."/>
            <person name="Banfield J.F."/>
        </authorList>
    </citation>
    <scope>NUCLEOTIDE SEQUENCE [LARGE SCALE GENOMIC DNA]</scope>
    <source>
        <strain evidence="3">NP_2</strain>
    </source>
</reference>
<evidence type="ECO:0000313" key="4">
    <source>
        <dbReference type="Proteomes" id="UP000318661"/>
    </source>
</evidence>
<evidence type="ECO:0000313" key="3">
    <source>
        <dbReference type="EMBL" id="TMJ05297.1"/>
    </source>
</evidence>
<gene>
    <name evidence="3" type="ORF">E6G99_09885</name>
</gene>
<dbReference type="Gene3D" id="3.40.50.300">
    <property type="entry name" value="P-loop containing nucleotide triphosphate hydrolases"/>
    <property type="match status" value="1"/>
</dbReference>
<dbReference type="InterPro" id="IPR027417">
    <property type="entry name" value="P-loop_NTPase"/>
</dbReference>
<organism evidence="3 4">
    <name type="scientific">Candidatus Segetimicrobium genomatis</name>
    <dbReference type="NCBI Taxonomy" id="2569760"/>
    <lineage>
        <taxon>Bacteria</taxon>
        <taxon>Bacillati</taxon>
        <taxon>Candidatus Sysuimicrobiota</taxon>
        <taxon>Candidatus Sysuimicrobiia</taxon>
        <taxon>Candidatus Sysuimicrobiales</taxon>
        <taxon>Candidatus Segetimicrobiaceae</taxon>
        <taxon>Candidatus Segetimicrobium</taxon>
    </lineage>
</organism>
<dbReference type="EMBL" id="VBAJ01000250">
    <property type="protein sequence ID" value="TMJ05297.1"/>
    <property type="molecule type" value="Genomic_DNA"/>
</dbReference>
<feature type="binding site" evidence="1">
    <location>
        <begin position="136"/>
        <end position="140"/>
    </location>
    <ligand>
        <name>ATP</name>
        <dbReference type="ChEBI" id="CHEBI:30616"/>
    </ligand>
</feature>
<dbReference type="SUPFAM" id="SSF52540">
    <property type="entry name" value="P-loop containing nucleoside triphosphate hydrolases"/>
    <property type="match status" value="1"/>
</dbReference>
<comment type="caution">
    <text evidence="3">The sequence shown here is derived from an EMBL/GenBank/DDBJ whole genome shotgun (WGS) entry which is preliminary data.</text>
</comment>
<dbReference type="PIRSF" id="PIRSF000705">
    <property type="entry name" value="DNK"/>
    <property type="match status" value="1"/>
</dbReference>
<sequence length="200" mass="23107">MGGVFVAVEGPIGVGKTTLARLLAAPLRAAAVLEVVEENPFLHHFYQDMRGYAFQTQIFFFLSRYRQQEVIRRAREQGQSIVSDYMFAKDRLFAQMNLDTQELDLYTRLFGLIAPMTVRPALVICLTAHLETLLDRIAHRDRPFERMIEPAYLERLRVEYESFFDGYNDTALLRVDTDEVDIFTEADLRGILQYANDVTD</sequence>
<dbReference type="Proteomes" id="UP000318661">
    <property type="component" value="Unassembled WGS sequence"/>
</dbReference>
<dbReference type="Pfam" id="PF01712">
    <property type="entry name" value="dNK"/>
    <property type="match status" value="1"/>
</dbReference>
<keyword evidence="1" id="KW-0067">ATP-binding</keyword>
<protein>
    <submittedName>
        <fullName evidence="3">AAA family ATPase</fullName>
    </submittedName>
</protein>
<dbReference type="GO" id="GO:0019136">
    <property type="term" value="F:deoxynucleoside kinase activity"/>
    <property type="evidence" value="ECO:0007669"/>
    <property type="project" value="InterPro"/>
</dbReference>
<dbReference type="CDD" id="cd01673">
    <property type="entry name" value="dNK"/>
    <property type="match status" value="1"/>
</dbReference>
<dbReference type="InterPro" id="IPR002624">
    <property type="entry name" value="DCK/DGK"/>
</dbReference>
<feature type="domain" description="Deoxynucleoside kinase" evidence="2">
    <location>
        <begin position="7"/>
        <end position="186"/>
    </location>
</feature>
<evidence type="ECO:0000259" key="2">
    <source>
        <dbReference type="Pfam" id="PF01712"/>
    </source>
</evidence>
<keyword evidence="1" id="KW-0547">Nucleotide-binding</keyword>
<proteinExistence type="predicted"/>
<dbReference type="PANTHER" id="PTHR10513:SF46">
    <property type="entry name" value="DEOXYGUANOSINE KINASE"/>
    <property type="match status" value="1"/>
</dbReference>